<comment type="caution">
    <text evidence="2">The sequence shown here is derived from an EMBL/GenBank/DDBJ whole genome shotgun (WGS) entry which is preliminary data.</text>
</comment>
<keyword evidence="3" id="KW-1185">Reference proteome</keyword>
<proteinExistence type="predicted"/>
<feature type="compositionally biased region" description="Polar residues" evidence="1">
    <location>
        <begin position="95"/>
        <end position="105"/>
    </location>
</feature>
<evidence type="ECO:0000313" key="2">
    <source>
        <dbReference type="EMBL" id="KRX04361.1"/>
    </source>
</evidence>
<sequence length="516" mass="60874">MSQSFEHKDSNEQQNQSEQLIKPKKEVNFQRRSQSKKGNSTIFNSVSDNNILSNRSEREKNQTGTESQNQNINLNENQEKKIQNQHRQNQQKQITNYCQKSPSKQQQIDLYEKQDNKYQFDFQHNNSQERYSDVSPPLGNSPNQIYQFSKPMIKENLEIQSSLSVIKQELKEYGLKEINLIRQLVETSEILFTTEKINIKNSATFNLIFEFINNVPEDPLIISASLNVLTNILKRDMELIVSCIQFLKLLINNLEIRPDITKSQAKTLLEQSIKNEKRYIQDVDKIVPIEDLCFTIDILLNCLENEDEYEWKQIKPIEIVPSLDYIYQVQQYLFCNQNGIEKIISFLTKNNKLYLQTQENISKKITDLINNFFNNPEEFQSNQQQMEGQNQFNYQQQENQNQNKDILNNENLINQLQAQNCGQKLLLVIQEILKKQLHKCDDQNNKNSQQFLEISKNVSESELLKAYNQTEFIQQSQNTQKIQNENGQWDLILLSIQIIEKMKNMQTYIIINFKQD</sequence>
<gene>
    <name evidence="2" type="ORF">PPERSA_03601</name>
</gene>
<dbReference type="AlphaFoldDB" id="A0A0V0QQ36"/>
<organism evidence="2 3">
    <name type="scientific">Pseudocohnilembus persalinus</name>
    <name type="common">Ciliate</name>
    <dbReference type="NCBI Taxonomy" id="266149"/>
    <lineage>
        <taxon>Eukaryota</taxon>
        <taxon>Sar</taxon>
        <taxon>Alveolata</taxon>
        <taxon>Ciliophora</taxon>
        <taxon>Intramacronucleata</taxon>
        <taxon>Oligohymenophorea</taxon>
        <taxon>Scuticociliatia</taxon>
        <taxon>Philasterida</taxon>
        <taxon>Pseudocohnilembidae</taxon>
        <taxon>Pseudocohnilembus</taxon>
    </lineage>
</organism>
<feature type="compositionally biased region" description="Polar residues" evidence="1">
    <location>
        <begin position="30"/>
        <end position="54"/>
    </location>
</feature>
<evidence type="ECO:0000256" key="1">
    <source>
        <dbReference type="SAM" id="MobiDB-lite"/>
    </source>
</evidence>
<dbReference type="InParanoid" id="A0A0V0QQ36"/>
<feature type="region of interest" description="Disordered" evidence="1">
    <location>
        <begin position="1"/>
        <end position="105"/>
    </location>
</feature>
<reference evidence="2 3" key="1">
    <citation type="journal article" date="2015" name="Sci. Rep.">
        <title>Genome of the facultative scuticociliatosis pathogen Pseudocohnilembus persalinus provides insight into its virulence through horizontal gene transfer.</title>
        <authorList>
            <person name="Xiong J."/>
            <person name="Wang G."/>
            <person name="Cheng J."/>
            <person name="Tian M."/>
            <person name="Pan X."/>
            <person name="Warren A."/>
            <person name="Jiang C."/>
            <person name="Yuan D."/>
            <person name="Miao W."/>
        </authorList>
    </citation>
    <scope>NUCLEOTIDE SEQUENCE [LARGE SCALE GENOMIC DNA]</scope>
    <source>
        <strain evidence="2">36N120E</strain>
    </source>
</reference>
<feature type="compositionally biased region" description="Basic and acidic residues" evidence="1">
    <location>
        <begin position="1"/>
        <end position="11"/>
    </location>
</feature>
<evidence type="ECO:0000313" key="3">
    <source>
        <dbReference type="Proteomes" id="UP000054937"/>
    </source>
</evidence>
<feature type="compositionally biased region" description="Low complexity" evidence="1">
    <location>
        <begin position="85"/>
        <end position="94"/>
    </location>
</feature>
<feature type="compositionally biased region" description="Low complexity" evidence="1">
    <location>
        <begin position="66"/>
        <end position="76"/>
    </location>
</feature>
<protein>
    <submittedName>
        <fullName evidence="2">Uncharacterized protein</fullName>
    </submittedName>
</protein>
<dbReference type="EMBL" id="LDAU01000119">
    <property type="protein sequence ID" value="KRX04361.1"/>
    <property type="molecule type" value="Genomic_DNA"/>
</dbReference>
<accession>A0A0V0QQ36</accession>
<dbReference type="Proteomes" id="UP000054937">
    <property type="component" value="Unassembled WGS sequence"/>
</dbReference>
<name>A0A0V0QQ36_PSEPJ</name>